<evidence type="ECO:0000259" key="1">
    <source>
        <dbReference type="Pfam" id="PF08376"/>
    </source>
</evidence>
<gene>
    <name evidence="2" type="ORF">MNB_SM-3-354</name>
</gene>
<dbReference type="Pfam" id="PF08376">
    <property type="entry name" value="NIT"/>
    <property type="match status" value="1"/>
</dbReference>
<dbReference type="AlphaFoldDB" id="A0A1W1D408"/>
<reference evidence="2" key="1">
    <citation type="submission" date="2016-10" db="EMBL/GenBank/DDBJ databases">
        <authorList>
            <person name="de Groot N.N."/>
        </authorList>
    </citation>
    <scope>NUCLEOTIDE SEQUENCE</scope>
</reference>
<name>A0A1W1D408_9ZZZZ</name>
<sequence>MRILLAAALLAMNVEAKSLFSNDDQKANAKYIDALRDLVIATQKTRGLTNSYLNGNKSALLLINANKREMKKAIGEMESLPLANDPNIGGHVSDVAHELVKINNSALDQPASKSFKEYTAEIEDLLMVAQTVAKQGSKDLNPLGKDTSSIMMEEILPLTEQIGRMRGMGSGIIAKKSITDVQKFKIASMISDIKDLESRLQSDMDRVLSKYPKGFNPSVKTKLSKLHKMVTHYVELTKAEVTSSKVGSHVDATTYFNKGTEIITLLMDIFDLDNKAIIEDSKGWI</sequence>
<feature type="domain" description="Nitrate/nitrite sensing protein" evidence="1">
    <location>
        <begin position="37"/>
        <end position="266"/>
    </location>
</feature>
<protein>
    <recommendedName>
        <fullName evidence="1">Nitrate/nitrite sensing protein domain-containing protein</fullName>
    </recommendedName>
</protein>
<dbReference type="InterPro" id="IPR013587">
    <property type="entry name" value="Nitrate/nitrite_sensing"/>
</dbReference>
<evidence type="ECO:0000313" key="2">
    <source>
        <dbReference type="EMBL" id="SFV75334.1"/>
    </source>
</evidence>
<dbReference type="EMBL" id="FPHP01000028">
    <property type="protein sequence ID" value="SFV75334.1"/>
    <property type="molecule type" value="Genomic_DNA"/>
</dbReference>
<proteinExistence type="predicted"/>
<organism evidence="2">
    <name type="scientific">hydrothermal vent metagenome</name>
    <dbReference type="NCBI Taxonomy" id="652676"/>
    <lineage>
        <taxon>unclassified sequences</taxon>
        <taxon>metagenomes</taxon>
        <taxon>ecological metagenomes</taxon>
    </lineage>
</organism>
<accession>A0A1W1D408</accession>